<gene>
    <name evidence="3" type="ORF">C8J55DRAFT_555909</name>
</gene>
<accession>A0A9W9AXR8</accession>
<dbReference type="AlphaFoldDB" id="A0A9W9AXR8"/>
<evidence type="ECO:0000256" key="2">
    <source>
        <dbReference type="SAM" id="MobiDB-lite"/>
    </source>
</evidence>
<organism evidence="3 4">
    <name type="scientific">Lentinula lateritia</name>
    <dbReference type="NCBI Taxonomy" id="40482"/>
    <lineage>
        <taxon>Eukaryota</taxon>
        <taxon>Fungi</taxon>
        <taxon>Dikarya</taxon>
        <taxon>Basidiomycota</taxon>
        <taxon>Agaricomycotina</taxon>
        <taxon>Agaricomycetes</taxon>
        <taxon>Agaricomycetidae</taxon>
        <taxon>Agaricales</taxon>
        <taxon>Marasmiineae</taxon>
        <taxon>Omphalotaceae</taxon>
        <taxon>Lentinula</taxon>
    </lineage>
</organism>
<feature type="region of interest" description="Disordered" evidence="2">
    <location>
        <begin position="487"/>
        <end position="549"/>
    </location>
</feature>
<reference evidence="3" key="2">
    <citation type="journal article" date="2023" name="Proc. Natl. Acad. Sci. U.S.A.">
        <title>A global phylogenomic analysis of the shiitake genus Lentinula.</title>
        <authorList>
            <person name="Sierra-Patev S."/>
            <person name="Min B."/>
            <person name="Naranjo-Ortiz M."/>
            <person name="Looney B."/>
            <person name="Konkel Z."/>
            <person name="Slot J.C."/>
            <person name="Sakamoto Y."/>
            <person name="Steenwyk J.L."/>
            <person name="Rokas A."/>
            <person name="Carro J."/>
            <person name="Camarero S."/>
            <person name="Ferreira P."/>
            <person name="Molpeceres G."/>
            <person name="Ruiz-Duenas F.J."/>
            <person name="Serrano A."/>
            <person name="Henrissat B."/>
            <person name="Drula E."/>
            <person name="Hughes K.W."/>
            <person name="Mata J.L."/>
            <person name="Ishikawa N.K."/>
            <person name="Vargas-Isla R."/>
            <person name="Ushijima S."/>
            <person name="Smith C.A."/>
            <person name="Donoghue J."/>
            <person name="Ahrendt S."/>
            <person name="Andreopoulos W."/>
            <person name="He G."/>
            <person name="LaButti K."/>
            <person name="Lipzen A."/>
            <person name="Ng V."/>
            <person name="Riley R."/>
            <person name="Sandor L."/>
            <person name="Barry K."/>
            <person name="Martinez A.T."/>
            <person name="Xiao Y."/>
            <person name="Gibbons J.G."/>
            <person name="Terashima K."/>
            <person name="Grigoriev I.V."/>
            <person name="Hibbett D."/>
        </authorList>
    </citation>
    <scope>NUCLEOTIDE SEQUENCE</scope>
    <source>
        <strain evidence="3">Sp2 HRB7682 ss15</strain>
    </source>
</reference>
<feature type="compositionally biased region" description="Low complexity" evidence="2">
    <location>
        <begin position="393"/>
        <end position="419"/>
    </location>
</feature>
<proteinExistence type="predicted"/>
<name>A0A9W9AXR8_9AGAR</name>
<keyword evidence="1" id="KW-0175">Coiled coil</keyword>
<evidence type="ECO:0000313" key="3">
    <source>
        <dbReference type="EMBL" id="KAJ4492926.1"/>
    </source>
</evidence>
<feature type="compositionally biased region" description="Polar residues" evidence="2">
    <location>
        <begin position="71"/>
        <end position="114"/>
    </location>
</feature>
<dbReference type="Proteomes" id="UP001150238">
    <property type="component" value="Unassembled WGS sequence"/>
</dbReference>
<feature type="compositionally biased region" description="Polar residues" evidence="2">
    <location>
        <begin position="174"/>
        <end position="202"/>
    </location>
</feature>
<dbReference type="EMBL" id="JANVFS010000004">
    <property type="protein sequence ID" value="KAJ4492926.1"/>
    <property type="molecule type" value="Genomic_DNA"/>
</dbReference>
<sequence length="844" mass="91254">MEGGQNDDDMPRSCSLLNTNPSIFCGPCFYDESPDISTTADTVSTHSPCGTLAAKTAPMAKENSIGICAVSSEQSGPPMTDVTSLPGTTADSYRPSDSTAPTLDHSASFTTEAQSPLNQTLNIQDSASESSSLSVLTLSPVLNPENVDHSLHDARDPNSSSLSHILTTDFEAHPTSNAPNFTDKYSSPPSPQLSPDTLSEGRSSFVEDSIATNSSRLTGQQLQIFNLPSSTTSREALIFSLSSPSATVPAIKSLSVNEIMLPEGYNNPDLYQNAHRDYPTMEPPLIGSQRLSVTTNFSLELSPHSPPSAPRPALMTLPNSGPEHDIPAIGALTSMHNLLTSLSQDQISGPTFNTKNDAQEDESGYAHCKSGSEYSTLEPMLPSSSPDNTVLTSSSPPNSSPPQLFSSSPSGTPTTMPMSIVTERRSPPPVFLHRSYPKNAGAVSSPDQQVLSQEFEPISPLLFAQSDDQDANNLMRSNPVNDDFTLDNSSEPDSMVHHTALPITSSPMPSSSPKHETPIKATSSSPGSTHPVGSPTMAFSSPPRKRKRDREEEACFIVSRSLPGSPVKRLAYMLPAPKRSTIASHRRQHRKLATPFKSPLMTKQANLDAQGKVLMGPPAVPADKPSITMFEAGQSHASAPPSTTVLSPTNSTKRRFTVTARAAAQFKSPLSFISMANSSPSLPQVRLTPNMQSLERKIQILKRALKVKKDNEEKILADLTARWTEAGREVAWEVWELVKNNGDPPNEPGSSSSGKKRSFNDSWGWYVQGDQKRAKSEDSWGWSTADQTRETDETFMLQDENAKLKIEDEEEEGIEYTLGTMLRRLGIDPATLGWDDGNCVFKDP</sequence>
<feature type="compositionally biased region" description="Polar residues" evidence="2">
    <location>
        <begin position="382"/>
        <end position="392"/>
    </location>
</feature>
<evidence type="ECO:0000256" key="1">
    <source>
        <dbReference type="SAM" id="Coils"/>
    </source>
</evidence>
<evidence type="ECO:0000313" key="4">
    <source>
        <dbReference type="Proteomes" id="UP001150238"/>
    </source>
</evidence>
<comment type="caution">
    <text evidence="3">The sequence shown here is derived from an EMBL/GenBank/DDBJ whole genome shotgun (WGS) entry which is preliminary data.</text>
</comment>
<feature type="region of interest" description="Disordered" evidence="2">
    <location>
        <begin position="349"/>
        <end position="421"/>
    </location>
</feature>
<dbReference type="Gene3D" id="6.10.140.1020">
    <property type="match status" value="1"/>
</dbReference>
<protein>
    <submittedName>
        <fullName evidence="3">Uncharacterized protein</fullName>
    </submittedName>
</protein>
<feature type="region of interest" description="Disordered" evidence="2">
    <location>
        <begin position="70"/>
        <end position="114"/>
    </location>
</feature>
<feature type="coiled-coil region" evidence="1">
    <location>
        <begin position="691"/>
        <end position="722"/>
    </location>
</feature>
<feature type="region of interest" description="Disordered" evidence="2">
    <location>
        <begin position="172"/>
        <end position="202"/>
    </location>
</feature>
<reference evidence="3" key="1">
    <citation type="submission" date="2022-08" db="EMBL/GenBank/DDBJ databases">
        <authorList>
            <consortium name="DOE Joint Genome Institute"/>
            <person name="Min B."/>
            <person name="Riley R."/>
            <person name="Sierra-Patev S."/>
            <person name="Naranjo-Ortiz M."/>
            <person name="Looney B."/>
            <person name="Konkel Z."/>
            <person name="Slot J.C."/>
            <person name="Sakamoto Y."/>
            <person name="Steenwyk J.L."/>
            <person name="Rokas A."/>
            <person name="Carro J."/>
            <person name="Camarero S."/>
            <person name="Ferreira P."/>
            <person name="Molpeceres G."/>
            <person name="Ruiz-Duenas F.J."/>
            <person name="Serrano A."/>
            <person name="Henrissat B."/>
            <person name="Drula E."/>
            <person name="Hughes K.W."/>
            <person name="Mata J.L."/>
            <person name="Ishikawa N.K."/>
            <person name="Vargas-Isla R."/>
            <person name="Ushijima S."/>
            <person name="Smith C.A."/>
            <person name="Ahrendt S."/>
            <person name="Andreopoulos W."/>
            <person name="He G."/>
            <person name="Labutti K."/>
            <person name="Lipzen A."/>
            <person name="Ng V."/>
            <person name="Sandor L."/>
            <person name="Barry K."/>
            <person name="Martinez A.T."/>
            <person name="Xiao Y."/>
            <person name="Gibbons J.G."/>
            <person name="Terashima K."/>
            <person name="Hibbett D.S."/>
            <person name="Grigoriev I.V."/>
        </authorList>
    </citation>
    <scope>NUCLEOTIDE SEQUENCE</scope>
    <source>
        <strain evidence="3">Sp2 HRB7682 ss15</strain>
    </source>
</reference>